<proteinExistence type="inferred from homology"/>
<feature type="chain" id="PRO_5043105165" description="Peptidyl-prolyl cis-trans isomerase" evidence="2">
    <location>
        <begin position="25"/>
        <end position="221"/>
    </location>
</feature>
<dbReference type="GO" id="GO:0003755">
    <property type="term" value="F:peptidyl-prolyl cis-trans isomerase activity"/>
    <property type="evidence" value="ECO:0007669"/>
    <property type="project" value="UniProtKB-UniRule"/>
</dbReference>
<organism evidence="5">
    <name type="scientific">Streptomyces sp. NBC_00049</name>
    <dbReference type="NCBI Taxonomy" id="2903617"/>
    <lineage>
        <taxon>Bacteria</taxon>
        <taxon>Bacillati</taxon>
        <taxon>Actinomycetota</taxon>
        <taxon>Actinomycetes</taxon>
        <taxon>Kitasatosporales</taxon>
        <taxon>Streptomycetaceae</taxon>
        <taxon>Streptomyces</taxon>
    </lineage>
</organism>
<accession>A0AAU2K2E1</accession>
<dbReference type="PROSITE" id="PS50072">
    <property type="entry name" value="CSA_PPIASE_2"/>
    <property type="match status" value="1"/>
</dbReference>
<feature type="signal peptide" evidence="2">
    <location>
        <begin position="1"/>
        <end position="24"/>
    </location>
</feature>
<evidence type="ECO:0000313" key="5">
    <source>
        <dbReference type="EMBL" id="WTU79020.1"/>
    </source>
</evidence>
<dbReference type="InterPro" id="IPR029000">
    <property type="entry name" value="Cyclophilin-like_dom_sf"/>
</dbReference>
<dbReference type="Gene3D" id="2.40.100.10">
    <property type="entry name" value="Cyclophilin-like"/>
    <property type="match status" value="1"/>
</dbReference>
<dbReference type="AlphaFoldDB" id="A0AAU2K2E1"/>
<dbReference type="Pfam" id="PF00160">
    <property type="entry name" value="Pro_isomerase"/>
    <property type="match status" value="1"/>
</dbReference>
<feature type="region of interest" description="Disordered" evidence="3">
    <location>
        <begin position="29"/>
        <end position="52"/>
    </location>
</feature>
<evidence type="ECO:0000259" key="4">
    <source>
        <dbReference type="PROSITE" id="PS50072"/>
    </source>
</evidence>
<comment type="function">
    <text evidence="1 2">PPIases accelerate the folding of proteins. It catalyzes the cis-trans isomerization of proline imidic peptide bonds in oligopeptides.</text>
</comment>
<name>A0AAU2K2E1_9ACTN</name>
<sequence length="221" mass="22883">MPLKAALLAGPVLLLALLAPSAPAAPTTAGAAERRAEPCVKAAPGRPSGSVFEKEPAMTVDIKARYTAELDSTCGKITIELAAARAPRTVNSFVFLAGRHFFDHSKCHRLTTRGIHVLQCGDPTGTGTGGPGYRFPDENLRGARYPAGTVAMANSGPGTNGSQFFLVYRDARLPASYTPFGKVTGGMEVLRRIAAAGVKGGGGDGAPAAEVVLNKVIIRRG</sequence>
<reference evidence="5" key="1">
    <citation type="submission" date="2022-10" db="EMBL/GenBank/DDBJ databases">
        <title>The complete genomes of actinobacterial strains from the NBC collection.</title>
        <authorList>
            <person name="Joergensen T.S."/>
            <person name="Alvarez Arevalo M."/>
            <person name="Sterndorff E.B."/>
            <person name="Faurdal D."/>
            <person name="Vuksanovic O."/>
            <person name="Mourched A.-S."/>
            <person name="Charusanti P."/>
            <person name="Shaw S."/>
            <person name="Blin K."/>
            <person name="Weber T."/>
        </authorList>
    </citation>
    <scope>NUCLEOTIDE SEQUENCE</scope>
    <source>
        <strain evidence="5">NBC_00049</strain>
    </source>
</reference>
<dbReference type="CDD" id="cd00317">
    <property type="entry name" value="cyclophilin"/>
    <property type="match status" value="1"/>
</dbReference>
<evidence type="ECO:0000256" key="2">
    <source>
        <dbReference type="RuleBase" id="RU363019"/>
    </source>
</evidence>
<protein>
    <recommendedName>
        <fullName evidence="2">Peptidyl-prolyl cis-trans isomerase</fullName>
        <shortName evidence="2">PPIase</shortName>
        <ecNumber evidence="2">5.2.1.8</ecNumber>
    </recommendedName>
</protein>
<evidence type="ECO:0000256" key="1">
    <source>
        <dbReference type="ARBA" id="ARBA00002388"/>
    </source>
</evidence>
<evidence type="ECO:0000256" key="3">
    <source>
        <dbReference type="SAM" id="MobiDB-lite"/>
    </source>
</evidence>
<dbReference type="PANTHER" id="PTHR45625">
    <property type="entry name" value="PEPTIDYL-PROLYL CIS-TRANS ISOMERASE-RELATED"/>
    <property type="match status" value="1"/>
</dbReference>
<keyword evidence="2 5" id="KW-0413">Isomerase</keyword>
<dbReference type="PRINTS" id="PR00153">
    <property type="entry name" value="CSAPPISMRASE"/>
</dbReference>
<keyword evidence="2" id="KW-0732">Signal</keyword>
<dbReference type="InterPro" id="IPR002130">
    <property type="entry name" value="Cyclophilin-type_PPIase_dom"/>
</dbReference>
<dbReference type="EC" id="5.2.1.8" evidence="2"/>
<dbReference type="PANTHER" id="PTHR45625:SF3">
    <property type="entry name" value="PEPTIDYL-PROLYL CIS-TRANS ISOMERASE B-RELATED"/>
    <property type="match status" value="1"/>
</dbReference>
<dbReference type="InterPro" id="IPR044666">
    <property type="entry name" value="Cyclophilin_A-like"/>
</dbReference>
<feature type="domain" description="PPIase cyclophilin-type" evidence="4">
    <location>
        <begin position="75"/>
        <end position="218"/>
    </location>
</feature>
<keyword evidence="2" id="KW-0697">Rotamase</keyword>
<comment type="similarity">
    <text evidence="2">Belongs to the cyclophilin-type PPIase family.</text>
</comment>
<dbReference type="SUPFAM" id="SSF50891">
    <property type="entry name" value="Cyclophilin-like"/>
    <property type="match status" value="1"/>
</dbReference>
<gene>
    <name evidence="5" type="ORF">OG327_37115</name>
</gene>
<comment type="catalytic activity">
    <reaction evidence="2">
        <text>[protein]-peptidylproline (omega=180) = [protein]-peptidylproline (omega=0)</text>
        <dbReference type="Rhea" id="RHEA:16237"/>
        <dbReference type="Rhea" id="RHEA-COMP:10747"/>
        <dbReference type="Rhea" id="RHEA-COMP:10748"/>
        <dbReference type="ChEBI" id="CHEBI:83833"/>
        <dbReference type="ChEBI" id="CHEBI:83834"/>
        <dbReference type="EC" id="5.2.1.8"/>
    </reaction>
</comment>
<dbReference type="EMBL" id="CP108264">
    <property type="protein sequence ID" value="WTU79020.1"/>
    <property type="molecule type" value="Genomic_DNA"/>
</dbReference>